<gene>
    <name evidence="3" type="ORF">GCM10010394_05020</name>
</gene>
<evidence type="ECO:0000256" key="1">
    <source>
        <dbReference type="ARBA" id="ARBA00023125"/>
    </source>
</evidence>
<dbReference type="Pfam" id="PF23359">
    <property type="entry name" value="Lsr2_DNA-bd"/>
    <property type="match status" value="1"/>
</dbReference>
<reference evidence="3 4" key="1">
    <citation type="journal article" date="2019" name="Int. J. Syst. Evol. Microbiol.">
        <title>The Global Catalogue of Microorganisms (GCM) 10K type strain sequencing project: providing services to taxonomists for standard genome sequencing and annotation.</title>
        <authorList>
            <consortium name="The Broad Institute Genomics Platform"/>
            <consortium name="The Broad Institute Genome Sequencing Center for Infectious Disease"/>
            <person name="Wu L."/>
            <person name="Ma J."/>
        </authorList>
    </citation>
    <scope>NUCLEOTIDE SEQUENCE [LARGE SCALE GENOMIC DNA]</scope>
    <source>
        <strain evidence="3 4">JCM 5067</strain>
    </source>
</reference>
<keyword evidence="1" id="KW-0238">DNA-binding</keyword>
<proteinExistence type="predicted"/>
<accession>A0ABN1F0W6</accession>
<evidence type="ECO:0000259" key="2">
    <source>
        <dbReference type="Pfam" id="PF23359"/>
    </source>
</evidence>
<dbReference type="Proteomes" id="UP001500668">
    <property type="component" value="Unassembled WGS sequence"/>
</dbReference>
<sequence length="207" mass="22982">MSDGDRESVIERAVVAMLWVGDGPVRQTHLIQSLGVTARDLLDLEGQGLVISELVDAEGAGRPVRVYRLPYAPLDPEAVRSYTVSKGLCNADDTAPVSPPEFRNYEAYLRHQDGMARAAEAREQKEAAATRRRQRADLIAGWPHTRMPRIRAWAKQQDLDVGLRGRLPRWVVDKYDQEVDDQAELHAALKNLGLSDGSREGADTDVS</sequence>
<comment type="caution">
    <text evidence="3">The sequence shown here is derived from an EMBL/GenBank/DDBJ whole genome shotgun (WGS) entry which is preliminary data.</text>
</comment>
<feature type="domain" description="Lsr2 DNA-binding" evidence="2">
    <location>
        <begin position="149"/>
        <end position="177"/>
    </location>
</feature>
<dbReference type="RefSeq" id="WP_344069393.1">
    <property type="nucleotide sequence ID" value="NZ_BAAACA010000004.1"/>
</dbReference>
<organism evidence="3 4">
    <name type="scientific">Streptomyces crystallinus</name>
    <dbReference type="NCBI Taxonomy" id="68191"/>
    <lineage>
        <taxon>Bacteria</taxon>
        <taxon>Bacillati</taxon>
        <taxon>Actinomycetota</taxon>
        <taxon>Actinomycetes</taxon>
        <taxon>Kitasatosporales</taxon>
        <taxon>Streptomycetaceae</taxon>
        <taxon>Streptomyces</taxon>
    </lineage>
</organism>
<keyword evidence="4" id="KW-1185">Reference proteome</keyword>
<dbReference type="InterPro" id="IPR055370">
    <property type="entry name" value="Lsr2_DNA-bd"/>
</dbReference>
<dbReference type="EMBL" id="BAAACA010000004">
    <property type="protein sequence ID" value="GAA0579459.1"/>
    <property type="molecule type" value="Genomic_DNA"/>
</dbReference>
<evidence type="ECO:0000313" key="3">
    <source>
        <dbReference type="EMBL" id="GAA0579459.1"/>
    </source>
</evidence>
<dbReference type="Gene3D" id="4.10.320.10">
    <property type="entry name" value="E3-binding domain"/>
    <property type="match status" value="1"/>
</dbReference>
<dbReference type="InterPro" id="IPR036625">
    <property type="entry name" value="E3-bd_dom_sf"/>
</dbReference>
<evidence type="ECO:0000313" key="4">
    <source>
        <dbReference type="Proteomes" id="UP001500668"/>
    </source>
</evidence>
<protein>
    <recommendedName>
        <fullName evidence="2">Lsr2 DNA-binding domain-containing protein</fullName>
    </recommendedName>
</protein>
<name>A0ABN1F0W6_9ACTN</name>